<proteinExistence type="predicted"/>
<dbReference type="EMBL" id="PPCN01000008">
    <property type="protein sequence ID" value="POF29843.1"/>
    <property type="molecule type" value="Genomic_DNA"/>
</dbReference>
<dbReference type="Proteomes" id="UP000236959">
    <property type="component" value="Unassembled WGS sequence"/>
</dbReference>
<keyword evidence="2" id="KW-1185">Reference proteome</keyword>
<comment type="caution">
    <text evidence="1">The sequence shown here is derived from an EMBL/GenBank/DDBJ whole genome shotgun (WGS) entry which is preliminary data.</text>
</comment>
<gene>
    <name evidence="1" type="ORF">CLV41_108268</name>
</gene>
<organism evidence="1 2">
    <name type="scientific">Roseibium marinum</name>
    <dbReference type="NCBI Taxonomy" id="281252"/>
    <lineage>
        <taxon>Bacteria</taxon>
        <taxon>Pseudomonadati</taxon>
        <taxon>Pseudomonadota</taxon>
        <taxon>Alphaproteobacteria</taxon>
        <taxon>Hyphomicrobiales</taxon>
        <taxon>Stappiaceae</taxon>
        <taxon>Roseibium</taxon>
    </lineage>
</organism>
<evidence type="ECO:0008006" key="3">
    <source>
        <dbReference type="Google" id="ProtNLM"/>
    </source>
</evidence>
<accession>A0A2S3UQK4</accession>
<evidence type="ECO:0000313" key="1">
    <source>
        <dbReference type="EMBL" id="POF29843.1"/>
    </source>
</evidence>
<dbReference type="OrthoDB" id="7678777at2"/>
<sequence>MAKIGNYVQRDYHKTYSSRKKSTWSDFNKSWGSRRAAAAQKMQNLRTIANNFSSINTYASQANTALVIQSRGSQNVYSSPTAVMSRVNVVI</sequence>
<dbReference type="AlphaFoldDB" id="A0A2S3UQK4"/>
<protein>
    <recommendedName>
        <fullName evidence="3">Flagellar biosynthesis protein</fullName>
    </recommendedName>
</protein>
<reference evidence="1 2" key="1">
    <citation type="submission" date="2018-01" db="EMBL/GenBank/DDBJ databases">
        <title>Genomic Encyclopedia of Archaeal and Bacterial Type Strains, Phase II (KMG-II): from individual species to whole genera.</title>
        <authorList>
            <person name="Goeker M."/>
        </authorList>
    </citation>
    <scope>NUCLEOTIDE SEQUENCE [LARGE SCALE GENOMIC DNA]</scope>
    <source>
        <strain evidence="1 2">DSM 17023</strain>
    </source>
</reference>
<name>A0A2S3UQK4_9HYPH</name>
<dbReference type="RefSeq" id="WP_103223885.1">
    <property type="nucleotide sequence ID" value="NZ_PPCN01000008.1"/>
</dbReference>
<evidence type="ECO:0000313" key="2">
    <source>
        <dbReference type="Proteomes" id="UP000236959"/>
    </source>
</evidence>